<evidence type="ECO:0000313" key="2">
    <source>
        <dbReference type="EMBL" id="AXE37953.1"/>
    </source>
</evidence>
<dbReference type="AlphaFoldDB" id="A0A344URQ5"/>
<name>A0A344URQ5_9ACTN</name>
<dbReference type="Pfam" id="PF07704">
    <property type="entry name" value="PSK_trans_fac"/>
    <property type="match status" value="1"/>
</dbReference>
<dbReference type="InterPro" id="IPR011660">
    <property type="entry name" value="VapB-like"/>
</dbReference>
<accession>A0A344URQ5</accession>
<evidence type="ECO:0000256" key="1">
    <source>
        <dbReference type="ARBA" id="ARBA00022649"/>
    </source>
</evidence>
<dbReference type="OrthoDB" id="495439at2"/>
<dbReference type="Proteomes" id="UP000251995">
    <property type="component" value="Chromosome"/>
</dbReference>
<dbReference type="RefSeq" id="WP_114044039.1">
    <property type="nucleotide sequence ID" value="NZ_CP025198.1"/>
</dbReference>
<sequence>MALNIKDADTDRLARELAAETGETITTALRTAVAERLARVRRQHHVSARPDLHRYIDRARARTVLDGRDADEILGYDENGLPR</sequence>
<gene>
    <name evidence="2" type="primary">vapB</name>
    <name evidence="2" type="ORF">JS278_00762</name>
</gene>
<organism evidence="2 3">
    <name type="scientific">Acidipropionibacterium virtanenii</name>
    <dbReference type="NCBI Taxonomy" id="2057246"/>
    <lineage>
        <taxon>Bacteria</taxon>
        <taxon>Bacillati</taxon>
        <taxon>Actinomycetota</taxon>
        <taxon>Actinomycetes</taxon>
        <taxon>Propionibacteriales</taxon>
        <taxon>Propionibacteriaceae</taxon>
        <taxon>Acidipropionibacterium</taxon>
    </lineage>
</organism>
<protein>
    <submittedName>
        <fullName evidence="2">Antitoxin VapB</fullName>
    </submittedName>
</protein>
<dbReference type="EMBL" id="CP025198">
    <property type="protein sequence ID" value="AXE37953.1"/>
    <property type="molecule type" value="Genomic_DNA"/>
</dbReference>
<keyword evidence="3" id="KW-1185">Reference proteome</keyword>
<proteinExistence type="predicted"/>
<dbReference type="KEGG" id="acij:JS278_00762"/>
<reference evidence="2 3" key="1">
    <citation type="submission" date="2017-12" db="EMBL/GenBank/DDBJ databases">
        <title>The whole genome sequence of the Acidipropionibacterium virtanenii sp. nov. type strain JS278.</title>
        <authorList>
            <person name="Laine P."/>
            <person name="Deptula P."/>
            <person name="Varmanen P."/>
            <person name="Auvinen P."/>
        </authorList>
    </citation>
    <scope>NUCLEOTIDE SEQUENCE [LARGE SCALE GENOMIC DNA]</scope>
    <source>
        <strain evidence="2 3">JS278</strain>
    </source>
</reference>
<evidence type="ECO:0000313" key="3">
    <source>
        <dbReference type="Proteomes" id="UP000251995"/>
    </source>
</evidence>
<keyword evidence="1" id="KW-1277">Toxin-antitoxin system</keyword>